<feature type="compositionally biased region" description="Basic and acidic residues" evidence="1">
    <location>
        <begin position="29"/>
        <end position="44"/>
    </location>
</feature>
<evidence type="ECO:0000256" key="1">
    <source>
        <dbReference type="SAM" id="MobiDB-lite"/>
    </source>
</evidence>
<organism evidence="3 4">
    <name type="scientific">Ceratopteris richardii</name>
    <name type="common">Triangle waterfern</name>
    <dbReference type="NCBI Taxonomy" id="49495"/>
    <lineage>
        <taxon>Eukaryota</taxon>
        <taxon>Viridiplantae</taxon>
        <taxon>Streptophyta</taxon>
        <taxon>Embryophyta</taxon>
        <taxon>Tracheophyta</taxon>
        <taxon>Polypodiopsida</taxon>
        <taxon>Polypodiidae</taxon>
        <taxon>Polypodiales</taxon>
        <taxon>Pteridineae</taxon>
        <taxon>Pteridaceae</taxon>
        <taxon>Parkerioideae</taxon>
        <taxon>Ceratopteris</taxon>
    </lineage>
</organism>
<feature type="transmembrane region" description="Helical" evidence="2">
    <location>
        <begin position="141"/>
        <end position="164"/>
    </location>
</feature>
<evidence type="ECO:0000313" key="3">
    <source>
        <dbReference type="EMBL" id="KAH7365396.1"/>
    </source>
</evidence>
<name>A0A8T2SPT9_CERRI</name>
<sequence>MHNAMSLLQNTTQTNDAGNIRLRRTRRLSGQEENSRRGIYERTYTDGSPEDCRPSSPWIDERFRRDGCPEDGDTSGKFEGQAHDFERQEIAKKFEREARDAKMQALQVAALHKLSGVLGIMALTWATVVLLGGFVSDLSTWDFYLISVLLLVESFRLFIIQIFIKLVSRIFYRENRDPAEFKFNDEQPELVSRLNFLAQASSGGIAFVCLLVTFYRISIRGSSPFSSDNCSKHVVASLWIFYMIVILNFIIAILSAALHLFFRQRQRNNDMFQGGKLANSLTTFYDTIYRTAVEHGITEGGEVDLLDFAFDKIASDLRRNIRPLLVRDLNREMIIYMYENNGVVMACQYLKGDDLWKRIAAANLPGFWCQERKVDTKQELFWSLSDRVFGGGADADASLNSIESLARCWSRERDGRPHPFLVGISGRGNVLDTIVDLVLMETRSPLHFRVRAFEACCRDPRVREYLYRQVDPHSDQPVDATQICIYLYELIYKEVHGQERQERGKIIVKGVHGQERGKIAECCAKISKSNLARLCIKLAVVLTSEGKNVRIVASIYSASALMLLLQPCDNTRPLPAAEKLQEWIKARFIVEQPKEARRHSYYTKADLEAAEKVLVWLNLPELEWTSPSVKVRDMENGMQVLSSDEIKRIISDIRGSTARTTPRTLEHYHSEWLA</sequence>
<keyword evidence="2" id="KW-0812">Transmembrane</keyword>
<feature type="transmembrane region" description="Helical" evidence="2">
    <location>
        <begin position="114"/>
        <end position="135"/>
    </location>
</feature>
<feature type="region of interest" description="Disordered" evidence="1">
    <location>
        <begin position="1"/>
        <end position="80"/>
    </location>
</feature>
<dbReference type="Proteomes" id="UP000825935">
    <property type="component" value="Chromosome 18"/>
</dbReference>
<dbReference type="PANTHER" id="PTHR33115:SF50">
    <property type="entry name" value="ARM REPEAT SUPERFAMILY PROTEIN"/>
    <property type="match status" value="1"/>
</dbReference>
<feature type="compositionally biased region" description="Polar residues" evidence="1">
    <location>
        <begin position="1"/>
        <end position="17"/>
    </location>
</feature>
<evidence type="ECO:0000313" key="4">
    <source>
        <dbReference type="Proteomes" id="UP000825935"/>
    </source>
</evidence>
<feature type="compositionally biased region" description="Basic and acidic residues" evidence="1">
    <location>
        <begin position="59"/>
        <end position="80"/>
    </location>
</feature>
<protein>
    <submittedName>
        <fullName evidence="3">Uncharacterized protein</fullName>
    </submittedName>
</protein>
<accession>A0A8T2SPT9</accession>
<dbReference type="EMBL" id="CM035423">
    <property type="protein sequence ID" value="KAH7365396.1"/>
    <property type="molecule type" value="Genomic_DNA"/>
</dbReference>
<feature type="transmembrane region" description="Helical" evidence="2">
    <location>
        <begin position="239"/>
        <end position="262"/>
    </location>
</feature>
<dbReference type="PANTHER" id="PTHR33115">
    <property type="entry name" value="ARM REPEAT SUPERFAMILY PROTEIN"/>
    <property type="match status" value="1"/>
</dbReference>
<evidence type="ECO:0000256" key="2">
    <source>
        <dbReference type="SAM" id="Phobius"/>
    </source>
</evidence>
<comment type="caution">
    <text evidence="3">The sequence shown here is derived from an EMBL/GenBank/DDBJ whole genome shotgun (WGS) entry which is preliminary data.</text>
</comment>
<dbReference type="AlphaFoldDB" id="A0A8T2SPT9"/>
<proteinExistence type="predicted"/>
<keyword evidence="2" id="KW-1133">Transmembrane helix</keyword>
<feature type="transmembrane region" description="Helical" evidence="2">
    <location>
        <begin position="196"/>
        <end position="219"/>
    </location>
</feature>
<reference evidence="3" key="1">
    <citation type="submission" date="2021-08" db="EMBL/GenBank/DDBJ databases">
        <title>WGS assembly of Ceratopteris richardii.</title>
        <authorList>
            <person name="Marchant D.B."/>
            <person name="Chen G."/>
            <person name="Jenkins J."/>
            <person name="Shu S."/>
            <person name="Leebens-Mack J."/>
            <person name="Grimwood J."/>
            <person name="Schmutz J."/>
            <person name="Soltis P."/>
            <person name="Soltis D."/>
            <person name="Chen Z.-H."/>
        </authorList>
    </citation>
    <scope>NUCLEOTIDE SEQUENCE</scope>
    <source>
        <strain evidence="3">Whitten #5841</strain>
        <tissue evidence="3">Leaf</tissue>
    </source>
</reference>
<gene>
    <name evidence="3" type="ORF">KP509_18G025000</name>
</gene>
<dbReference type="EMBL" id="CM035423">
    <property type="protein sequence ID" value="KAH7365393.1"/>
    <property type="molecule type" value="Genomic_DNA"/>
</dbReference>
<keyword evidence="2" id="KW-0472">Membrane</keyword>
<keyword evidence="4" id="KW-1185">Reference proteome</keyword>